<feature type="region of interest" description="Disordered" evidence="1">
    <location>
        <begin position="305"/>
        <end position="326"/>
    </location>
</feature>
<proteinExistence type="predicted"/>
<accession>A0A4R4MZI9</accession>
<protein>
    <submittedName>
        <fullName evidence="2">Copper transporter</fullName>
    </submittedName>
</protein>
<evidence type="ECO:0000313" key="3">
    <source>
        <dbReference type="Proteomes" id="UP000295157"/>
    </source>
</evidence>
<dbReference type="Proteomes" id="UP000295157">
    <property type="component" value="Unassembled WGS sequence"/>
</dbReference>
<keyword evidence="3" id="KW-1185">Reference proteome</keyword>
<name>A0A4R4MZI9_9ACTN</name>
<gene>
    <name evidence="2" type="ORF">E1267_33350</name>
</gene>
<dbReference type="EMBL" id="SMJZ01000174">
    <property type="protein sequence ID" value="TDC00894.1"/>
    <property type="molecule type" value="Genomic_DNA"/>
</dbReference>
<sequence length="326" mass="33181">MIDFRYHLVSIVAVFLALAVGIVLGTTLLQEPAVKSAQEMTAALTKTKEELRGQIDTLQGREAANDALLTSMTPDIVAGDLAGQSVLLIETPGSSTTIREAAQQVLGEAGAEISGRVTLTEKFLDPKGAGVLDGLVNQLKPANMVFAETATAWDRAATLLSAALVTTDSSQVGTPNAATTEVLSAFETGGLLTLDGDPGKRATLTVVLAPEKPYEGENAETQAGAIASMADGFDVGGNGTVLAGGPAALTAVPGDPIGHTRDDSDIAKRVTTVDSADMPMGRVVIVQSLQEQLAGRSGHYGVGIGASSPMPAVTSATPTPTSESGS</sequence>
<reference evidence="2 3" key="1">
    <citation type="submission" date="2019-02" db="EMBL/GenBank/DDBJ databases">
        <title>Draft genome sequences of novel Actinobacteria.</title>
        <authorList>
            <person name="Sahin N."/>
            <person name="Ay H."/>
            <person name="Saygin H."/>
        </authorList>
    </citation>
    <scope>NUCLEOTIDE SEQUENCE [LARGE SCALE GENOMIC DNA]</scope>
    <source>
        <strain evidence="2 3">KC201</strain>
    </source>
</reference>
<comment type="caution">
    <text evidence="2">The sequence shown here is derived from an EMBL/GenBank/DDBJ whole genome shotgun (WGS) entry which is preliminary data.</text>
</comment>
<evidence type="ECO:0000256" key="1">
    <source>
        <dbReference type="SAM" id="MobiDB-lite"/>
    </source>
</evidence>
<dbReference type="InterPro" id="IPR021522">
    <property type="entry name" value="MctB"/>
</dbReference>
<dbReference type="OrthoDB" id="4350157at2"/>
<organism evidence="2 3">
    <name type="scientific">Nonomuraea longispora</name>
    <dbReference type="NCBI Taxonomy" id="1848320"/>
    <lineage>
        <taxon>Bacteria</taxon>
        <taxon>Bacillati</taxon>
        <taxon>Actinomycetota</taxon>
        <taxon>Actinomycetes</taxon>
        <taxon>Streptosporangiales</taxon>
        <taxon>Streptosporangiaceae</taxon>
        <taxon>Nonomuraea</taxon>
    </lineage>
</organism>
<feature type="compositionally biased region" description="Low complexity" evidence="1">
    <location>
        <begin position="306"/>
        <end position="326"/>
    </location>
</feature>
<dbReference type="RefSeq" id="WP_132338541.1">
    <property type="nucleotide sequence ID" value="NZ_SMJZ01000174.1"/>
</dbReference>
<evidence type="ECO:0000313" key="2">
    <source>
        <dbReference type="EMBL" id="TDC00894.1"/>
    </source>
</evidence>
<dbReference type="AlphaFoldDB" id="A0A4R4MZI9"/>
<dbReference type="GO" id="GO:0016020">
    <property type="term" value="C:membrane"/>
    <property type="evidence" value="ECO:0007669"/>
    <property type="project" value="InterPro"/>
</dbReference>
<dbReference type="GO" id="GO:0055070">
    <property type="term" value="P:copper ion homeostasis"/>
    <property type="evidence" value="ECO:0007669"/>
    <property type="project" value="InterPro"/>
</dbReference>
<dbReference type="Pfam" id="PF11382">
    <property type="entry name" value="MctB"/>
    <property type="match status" value="1"/>
</dbReference>